<feature type="binding site" evidence="9">
    <location>
        <position position="102"/>
    </location>
    <ligand>
        <name>[4Fe-4S] cluster</name>
        <dbReference type="ChEBI" id="CHEBI:49883"/>
    </ligand>
</feature>
<comment type="function">
    <text evidence="9">Catalyzes the condensation of iminoaspartate with dihydroxyacetone phosphate to form quinolinate.</text>
</comment>
<dbReference type="Proteomes" id="UP001165069">
    <property type="component" value="Unassembled WGS sequence"/>
</dbReference>
<keyword evidence="9" id="KW-0963">Cytoplasm</keyword>
<dbReference type="NCBIfam" id="TIGR00550">
    <property type="entry name" value="nadA"/>
    <property type="match status" value="1"/>
</dbReference>
<dbReference type="Gene3D" id="3.40.50.10800">
    <property type="entry name" value="NadA-like"/>
    <property type="match status" value="3"/>
</dbReference>
<dbReference type="EC" id="2.5.1.72" evidence="2 9"/>
<proteinExistence type="inferred from homology"/>
<dbReference type="HAMAP" id="MF_00568">
    <property type="entry name" value="NadA_type2"/>
    <property type="match status" value="1"/>
</dbReference>
<evidence type="ECO:0000256" key="5">
    <source>
        <dbReference type="ARBA" id="ARBA00022679"/>
    </source>
</evidence>
<comment type="similarity">
    <text evidence="9">Belongs to the quinolinate synthase family. Type 2 subfamily.</text>
</comment>
<keyword evidence="3 9" id="KW-0004">4Fe-4S</keyword>
<keyword evidence="6 9" id="KW-0479">Metal-binding</keyword>
<evidence type="ECO:0000256" key="7">
    <source>
        <dbReference type="ARBA" id="ARBA00023004"/>
    </source>
</evidence>
<evidence type="ECO:0000256" key="4">
    <source>
        <dbReference type="ARBA" id="ARBA00022642"/>
    </source>
</evidence>
<evidence type="ECO:0000256" key="6">
    <source>
        <dbReference type="ARBA" id="ARBA00022723"/>
    </source>
</evidence>
<feature type="binding site" evidence="9">
    <location>
        <position position="188"/>
    </location>
    <ligand>
        <name>[4Fe-4S] cluster</name>
        <dbReference type="ChEBI" id="CHEBI:49883"/>
    </ligand>
</feature>
<dbReference type="EMBL" id="BSDE01000006">
    <property type="protein sequence ID" value="GLH74482.1"/>
    <property type="molecule type" value="Genomic_DNA"/>
</dbReference>
<sequence>MSMDLTAPYVPDLESIPAGIDLVAEIRRLKAERKAVLLAHYYQEPEIQDLADFVGDSLQLSQQAAKADADVIAFCGVHFMAETAKILNPTKTVVIPDMDAGCSLADRCPADYFAEWLKQYPDHDVVSYINCSAGVKALSTVICTSSNAVRVVESLPKDRKIVFAPDRHLGKWVMKQTGRDMVLFPGFCIVHEQFTAKRLAALKAQHPEAKLIAHPECDATVSQLADFVGSTAALLNYVAKDSAKAFIVATEAGILHQMHQRRPEAELIPAPADSGCNCSLCPYMKLNSLEKLYLSLRDLKPEIRLDEATRLRALKPLERMLALG</sequence>
<evidence type="ECO:0000256" key="2">
    <source>
        <dbReference type="ARBA" id="ARBA00012669"/>
    </source>
</evidence>
<feature type="binding site" evidence="9">
    <location>
        <position position="231"/>
    </location>
    <ligand>
        <name>iminosuccinate</name>
        <dbReference type="ChEBI" id="CHEBI:77875"/>
    </ligand>
</feature>
<comment type="caution">
    <text evidence="10">The sequence shown here is derived from an EMBL/GenBank/DDBJ whole genome shotgun (WGS) entry which is preliminary data.</text>
</comment>
<dbReference type="PANTHER" id="PTHR30573:SF0">
    <property type="entry name" value="QUINOLINATE SYNTHASE, CHLOROPLASTIC"/>
    <property type="match status" value="1"/>
</dbReference>
<keyword evidence="4 9" id="KW-0662">Pyridine nucleotide biosynthesis</keyword>
<feature type="binding site" evidence="9">
    <location>
        <begin position="128"/>
        <end position="130"/>
    </location>
    <ligand>
        <name>iminosuccinate</name>
        <dbReference type="ChEBI" id="CHEBI:77875"/>
    </ligand>
</feature>
<feature type="binding site" evidence="9">
    <location>
        <position position="145"/>
    </location>
    <ligand>
        <name>iminosuccinate</name>
        <dbReference type="ChEBI" id="CHEBI:77875"/>
    </ligand>
</feature>
<dbReference type="SUPFAM" id="SSF142754">
    <property type="entry name" value="NadA-like"/>
    <property type="match status" value="1"/>
</dbReference>
<keyword evidence="5 9" id="KW-0808">Transferase</keyword>
<evidence type="ECO:0000256" key="3">
    <source>
        <dbReference type="ARBA" id="ARBA00022485"/>
    </source>
</evidence>
<evidence type="ECO:0000256" key="9">
    <source>
        <dbReference type="HAMAP-Rule" id="MF_00568"/>
    </source>
</evidence>
<comment type="catalytic activity">
    <reaction evidence="9">
        <text>iminosuccinate + dihydroxyacetone phosphate = quinolinate + phosphate + 2 H2O + H(+)</text>
        <dbReference type="Rhea" id="RHEA:25888"/>
        <dbReference type="ChEBI" id="CHEBI:15377"/>
        <dbReference type="ChEBI" id="CHEBI:15378"/>
        <dbReference type="ChEBI" id="CHEBI:29959"/>
        <dbReference type="ChEBI" id="CHEBI:43474"/>
        <dbReference type="ChEBI" id="CHEBI:57642"/>
        <dbReference type="ChEBI" id="CHEBI:77875"/>
        <dbReference type="EC" id="2.5.1.72"/>
    </reaction>
</comment>
<dbReference type="InterPro" id="IPR003473">
    <property type="entry name" value="NadA"/>
</dbReference>
<accession>A0ABQ5QHZ9</accession>
<feature type="binding site" evidence="9">
    <location>
        <position position="281"/>
    </location>
    <ligand>
        <name>[4Fe-4S] cluster</name>
        <dbReference type="ChEBI" id="CHEBI:49883"/>
    </ligand>
</feature>
<comment type="subcellular location">
    <subcellularLocation>
        <location evidence="9">Cytoplasm</location>
    </subcellularLocation>
</comment>
<dbReference type="Pfam" id="PF02445">
    <property type="entry name" value="NadA"/>
    <property type="match status" value="1"/>
</dbReference>
<comment type="cofactor">
    <cofactor evidence="9">
        <name>[4Fe-4S] cluster</name>
        <dbReference type="ChEBI" id="CHEBI:49883"/>
    </cofactor>
    <text evidence="9">Binds 1 [4Fe-4S] cluster per subunit.</text>
</comment>
<evidence type="ECO:0000256" key="8">
    <source>
        <dbReference type="ARBA" id="ARBA00023014"/>
    </source>
</evidence>
<keyword evidence="11" id="KW-1185">Reference proteome</keyword>
<dbReference type="NCBIfam" id="NF006878">
    <property type="entry name" value="PRK09375.1-2"/>
    <property type="match status" value="1"/>
</dbReference>
<dbReference type="InterPro" id="IPR036094">
    <property type="entry name" value="NadA_sf"/>
</dbReference>
<feature type="binding site" evidence="9">
    <location>
        <position position="57"/>
    </location>
    <ligand>
        <name>iminosuccinate</name>
        <dbReference type="ChEBI" id="CHEBI:77875"/>
    </ligand>
</feature>
<reference evidence="10 11" key="1">
    <citation type="journal article" date="2023" name="Antonie Van Leeuwenhoek">
        <title>Mesoterricola silvestris gen. nov., sp. nov., Mesoterricola sediminis sp. nov., Geothrix oryzae sp. nov., Geothrix edaphica sp. nov., Geothrix rubra sp. nov., and Geothrix limicola sp. nov., six novel members of Acidobacteriota isolated from soils.</title>
        <authorList>
            <person name="Itoh H."/>
            <person name="Sugisawa Y."/>
            <person name="Mise K."/>
            <person name="Xu Z."/>
            <person name="Kuniyasu M."/>
            <person name="Ushijima N."/>
            <person name="Kawano K."/>
            <person name="Kobayashi E."/>
            <person name="Shiratori Y."/>
            <person name="Masuda Y."/>
            <person name="Senoo K."/>
        </authorList>
    </citation>
    <scope>NUCLEOTIDE SEQUENCE [LARGE SCALE GENOMIC DNA]</scope>
    <source>
        <strain evidence="10 11">Red804</strain>
    </source>
</reference>
<keyword evidence="8 9" id="KW-0411">Iron-sulfur</keyword>
<gene>
    <name evidence="9 10" type="primary">nadA</name>
    <name evidence="10" type="ORF">GETHLI_29840</name>
</gene>
<keyword evidence="7 9" id="KW-0408">Iron</keyword>
<evidence type="ECO:0000313" key="10">
    <source>
        <dbReference type="EMBL" id="GLH74482.1"/>
    </source>
</evidence>
<dbReference type="PANTHER" id="PTHR30573">
    <property type="entry name" value="QUINOLINATE SYNTHETASE A"/>
    <property type="match status" value="1"/>
</dbReference>
<feature type="binding site" evidence="9">
    <location>
        <begin position="214"/>
        <end position="216"/>
    </location>
    <ligand>
        <name>iminosuccinate</name>
        <dbReference type="ChEBI" id="CHEBI:77875"/>
    </ligand>
</feature>
<name>A0ABQ5QHZ9_9BACT</name>
<organism evidence="10 11">
    <name type="scientific">Geothrix limicola</name>
    <dbReference type="NCBI Taxonomy" id="2927978"/>
    <lineage>
        <taxon>Bacteria</taxon>
        <taxon>Pseudomonadati</taxon>
        <taxon>Acidobacteriota</taxon>
        <taxon>Holophagae</taxon>
        <taxon>Holophagales</taxon>
        <taxon>Holophagaceae</taxon>
        <taxon>Geothrix</taxon>
    </lineage>
</organism>
<feature type="binding site" evidence="9">
    <location>
        <position position="40"/>
    </location>
    <ligand>
        <name>iminosuccinate</name>
        <dbReference type="ChEBI" id="CHEBI:77875"/>
    </ligand>
</feature>
<dbReference type="InterPro" id="IPR023066">
    <property type="entry name" value="Quinolinate_synth_type2"/>
</dbReference>
<evidence type="ECO:0000256" key="1">
    <source>
        <dbReference type="ARBA" id="ARBA00005065"/>
    </source>
</evidence>
<evidence type="ECO:0000313" key="11">
    <source>
        <dbReference type="Proteomes" id="UP001165069"/>
    </source>
</evidence>
<protein>
    <recommendedName>
        <fullName evidence="2 9">Quinolinate synthase</fullName>
        <ecNumber evidence="2 9">2.5.1.72</ecNumber>
    </recommendedName>
</protein>
<comment type="pathway">
    <text evidence="1 9">Cofactor biosynthesis; NAD(+) biosynthesis; quinolinate from iminoaspartate: step 1/1.</text>
</comment>